<comment type="caution">
    <text evidence="5">The sequence shown here is derived from an EMBL/GenBank/DDBJ whole genome shotgun (WGS) entry which is preliminary data.</text>
</comment>
<dbReference type="PANTHER" id="PTHR42849:SF1">
    <property type="entry name" value="N-ACETYLNEURAMINATE LYASE"/>
    <property type="match status" value="1"/>
</dbReference>
<dbReference type="InterPro" id="IPR002220">
    <property type="entry name" value="DapA-like"/>
</dbReference>
<evidence type="ECO:0000256" key="4">
    <source>
        <dbReference type="PIRSR" id="PIRSR001365-2"/>
    </source>
</evidence>
<dbReference type="Pfam" id="PF00701">
    <property type="entry name" value="DHDPS"/>
    <property type="match status" value="1"/>
</dbReference>
<gene>
    <name evidence="5" type="ORF">BC643_0631</name>
</gene>
<keyword evidence="1 2" id="KW-0456">Lyase</keyword>
<feature type="active site" description="Proton donor/acceptor" evidence="3">
    <location>
        <position position="137"/>
    </location>
</feature>
<evidence type="ECO:0000256" key="2">
    <source>
        <dbReference type="PIRNR" id="PIRNR001365"/>
    </source>
</evidence>
<dbReference type="AlphaFoldDB" id="A0A419W4B1"/>
<keyword evidence="6" id="KW-1185">Reference proteome</keyword>
<evidence type="ECO:0000256" key="1">
    <source>
        <dbReference type="ARBA" id="ARBA00023239"/>
    </source>
</evidence>
<dbReference type="Gene3D" id="3.20.20.70">
    <property type="entry name" value="Aldolase class I"/>
    <property type="match status" value="1"/>
</dbReference>
<comment type="similarity">
    <text evidence="2">Belongs to the DapA family.</text>
</comment>
<dbReference type="PANTHER" id="PTHR42849">
    <property type="entry name" value="N-ACETYLNEURAMINATE LYASE"/>
    <property type="match status" value="1"/>
</dbReference>
<accession>A0A419W4B1</accession>
<dbReference type="Proteomes" id="UP000283387">
    <property type="component" value="Unassembled WGS sequence"/>
</dbReference>
<dbReference type="RefSeq" id="WP_120271714.1">
    <property type="nucleotide sequence ID" value="NZ_RAPN01000001.1"/>
</dbReference>
<reference evidence="5 6" key="1">
    <citation type="submission" date="2018-09" db="EMBL/GenBank/DDBJ databases">
        <title>Genomic Encyclopedia of Archaeal and Bacterial Type Strains, Phase II (KMG-II): from individual species to whole genera.</title>
        <authorList>
            <person name="Goeker M."/>
        </authorList>
    </citation>
    <scope>NUCLEOTIDE SEQUENCE [LARGE SCALE GENOMIC DNA]</scope>
    <source>
        <strain evidence="5 6">DSM 27148</strain>
    </source>
</reference>
<evidence type="ECO:0000313" key="6">
    <source>
        <dbReference type="Proteomes" id="UP000283387"/>
    </source>
</evidence>
<evidence type="ECO:0000313" key="5">
    <source>
        <dbReference type="EMBL" id="RKD90294.1"/>
    </source>
</evidence>
<dbReference type="OrthoDB" id="9778880at2"/>
<dbReference type="EMBL" id="RAPN01000001">
    <property type="protein sequence ID" value="RKD90294.1"/>
    <property type="molecule type" value="Genomic_DNA"/>
</dbReference>
<protein>
    <submittedName>
        <fullName evidence="5">4-hydroxy-tetrahydrodipicolinate synthase</fullName>
    </submittedName>
</protein>
<dbReference type="PRINTS" id="PR00146">
    <property type="entry name" value="DHPICSNTHASE"/>
</dbReference>
<feature type="active site" description="Schiff-base intermediate with substrate" evidence="3">
    <location>
        <position position="165"/>
    </location>
</feature>
<feature type="binding site" evidence="4">
    <location>
        <position position="209"/>
    </location>
    <ligand>
        <name>pyruvate</name>
        <dbReference type="ChEBI" id="CHEBI:15361"/>
    </ligand>
</feature>
<proteinExistence type="inferred from homology"/>
<dbReference type="InterPro" id="IPR013785">
    <property type="entry name" value="Aldolase_TIM"/>
</dbReference>
<dbReference type="SMART" id="SM01130">
    <property type="entry name" value="DHDPS"/>
    <property type="match status" value="1"/>
</dbReference>
<dbReference type="CDD" id="cd00408">
    <property type="entry name" value="DHDPS-like"/>
    <property type="match status" value="1"/>
</dbReference>
<sequence>MKKNNPYKGVIVPMISPLKDDLTVDQEAVKWIVGNFLNYNVAPFIAGTTGEASSLSFQQKKDLVEATVEVAKGKAVVYAGISSNCLPESIEMAKCFADMGADVVVANVPSYYPLTDAQAARFCEQLADASPAPLIFYNITATTGYSIPLDIIEKLSYHPNVVGLKDSERDEKRLDQALDLWRDREDFVHLIGWAAMSGYALKNGSDGIVPSTGNFTPKLYADLYANALNGNWEQVEQLQQLTNNLGALYQKGRTLGESLAALKVIMDEQGLCGTQVMPPIYRMENGVEADYRKEVKAFLSNLNL</sequence>
<name>A0A419W4B1_9BACT</name>
<organism evidence="5 6">
    <name type="scientific">Mangrovibacterium diazotrophicum</name>
    <dbReference type="NCBI Taxonomy" id="1261403"/>
    <lineage>
        <taxon>Bacteria</taxon>
        <taxon>Pseudomonadati</taxon>
        <taxon>Bacteroidota</taxon>
        <taxon>Bacteroidia</taxon>
        <taxon>Marinilabiliales</taxon>
        <taxon>Prolixibacteraceae</taxon>
        <taxon>Mangrovibacterium</taxon>
    </lineage>
</organism>
<feature type="binding site" evidence="4">
    <location>
        <position position="49"/>
    </location>
    <ligand>
        <name>pyruvate</name>
        <dbReference type="ChEBI" id="CHEBI:15361"/>
    </ligand>
</feature>
<dbReference type="GO" id="GO:0008747">
    <property type="term" value="F:N-acetylneuraminate lyase activity"/>
    <property type="evidence" value="ECO:0007669"/>
    <property type="project" value="TreeGrafter"/>
</dbReference>
<dbReference type="GO" id="GO:0005829">
    <property type="term" value="C:cytosol"/>
    <property type="evidence" value="ECO:0007669"/>
    <property type="project" value="TreeGrafter"/>
</dbReference>
<dbReference type="GO" id="GO:0019262">
    <property type="term" value="P:N-acetylneuraminate catabolic process"/>
    <property type="evidence" value="ECO:0007669"/>
    <property type="project" value="TreeGrafter"/>
</dbReference>
<evidence type="ECO:0000256" key="3">
    <source>
        <dbReference type="PIRSR" id="PIRSR001365-1"/>
    </source>
</evidence>
<dbReference type="SUPFAM" id="SSF51569">
    <property type="entry name" value="Aldolase"/>
    <property type="match status" value="1"/>
</dbReference>
<dbReference type="PIRSF" id="PIRSF001365">
    <property type="entry name" value="DHDPS"/>
    <property type="match status" value="1"/>
</dbReference>